<protein>
    <submittedName>
        <fullName evidence="1">Uncharacterized protein</fullName>
    </submittedName>
</protein>
<organism evidence="1 2">
    <name type="scientific">Austropuccinia psidii MF-1</name>
    <dbReference type="NCBI Taxonomy" id="1389203"/>
    <lineage>
        <taxon>Eukaryota</taxon>
        <taxon>Fungi</taxon>
        <taxon>Dikarya</taxon>
        <taxon>Basidiomycota</taxon>
        <taxon>Pucciniomycotina</taxon>
        <taxon>Pucciniomycetes</taxon>
        <taxon>Pucciniales</taxon>
        <taxon>Sphaerophragmiaceae</taxon>
        <taxon>Austropuccinia</taxon>
    </lineage>
</organism>
<evidence type="ECO:0000313" key="1">
    <source>
        <dbReference type="EMBL" id="MBW0548881.1"/>
    </source>
</evidence>
<evidence type="ECO:0000313" key="2">
    <source>
        <dbReference type="Proteomes" id="UP000765509"/>
    </source>
</evidence>
<dbReference type="EMBL" id="AVOT02054138">
    <property type="protein sequence ID" value="MBW0548881.1"/>
    <property type="molecule type" value="Genomic_DNA"/>
</dbReference>
<proteinExistence type="predicted"/>
<keyword evidence="2" id="KW-1185">Reference proteome</keyword>
<sequence length="170" mass="18901">MVACHRTLVQDPNMSHTDPYACPGSQCFTRKTLCWGSLPTFPTIPYACPGSQGFTRKILTPVQVPNNSNNFLRQGSLATALTLPYAGAGAQSFTRKSLRLCRCLKIQTISYAREGFQQFTCKSSHLYRFPMLHTHILMPVQVLNNSDHSLHLGSLPTILKIPCTTKINSM</sequence>
<name>A0A9Q3IRY2_9BASI</name>
<dbReference type="Proteomes" id="UP000765509">
    <property type="component" value="Unassembled WGS sequence"/>
</dbReference>
<dbReference type="AlphaFoldDB" id="A0A9Q3IRY2"/>
<reference evidence="1" key="1">
    <citation type="submission" date="2021-03" db="EMBL/GenBank/DDBJ databases">
        <title>Draft genome sequence of rust myrtle Austropuccinia psidii MF-1, a brazilian biotype.</title>
        <authorList>
            <person name="Quecine M.C."/>
            <person name="Pachon D.M.R."/>
            <person name="Bonatelli M.L."/>
            <person name="Correr F.H."/>
            <person name="Franceschini L.M."/>
            <person name="Leite T.F."/>
            <person name="Margarido G.R.A."/>
            <person name="Almeida C.A."/>
            <person name="Ferrarezi J.A."/>
            <person name="Labate C.A."/>
        </authorList>
    </citation>
    <scope>NUCLEOTIDE SEQUENCE</scope>
    <source>
        <strain evidence="1">MF-1</strain>
    </source>
</reference>
<comment type="caution">
    <text evidence="1">The sequence shown here is derived from an EMBL/GenBank/DDBJ whole genome shotgun (WGS) entry which is preliminary data.</text>
</comment>
<accession>A0A9Q3IRY2</accession>
<gene>
    <name evidence="1" type="ORF">O181_088596</name>
</gene>